<name>X1ILV0_9ZZZZ</name>
<dbReference type="EMBL" id="BARU01025233">
    <property type="protein sequence ID" value="GAH58518.1"/>
    <property type="molecule type" value="Genomic_DNA"/>
</dbReference>
<accession>X1ILV0</accession>
<sequence>QSEGVFKALYQMTMQLGISDRVGNFILNELSQTPWELITLKD</sequence>
<protein>
    <submittedName>
        <fullName evidence="1">Uncharacterized protein</fullName>
    </submittedName>
</protein>
<dbReference type="AlphaFoldDB" id="X1ILV0"/>
<gene>
    <name evidence="1" type="ORF">S03H2_40673</name>
</gene>
<proteinExistence type="predicted"/>
<feature type="non-terminal residue" evidence="1">
    <location>
        <position position="1"/>
    </location>
</feature>
<reference evidence="1" key="1">
    <citation type="journal article" date="2014" name="Front. Microbiol.">
        <title>High frequency of phylogenetically diverse reductive dehalogenase-homologous genes in deep subseafloor sedimentary metagenomes.</title>
        <authorList>
            <person name="Kawai M."/>
            <person name="Futagami T."/>
            <person name="Toyoda A."/>
            <person name="Takaki Y."/>
            <person name="Nishi S."/>
            <person name="Hori S."/>
            <person name="Arai W."/>
            <person name="Tsubouchi T."/>
            <person name="Morono Y."/>
            <person name="Uchiyama I."/>
            <person name="Ito T."/>
            <person name="Fujiyama A."/>
            <person name="Inagaki F."/>
            <person name="Takami H."/>
        </authorList>
    </citation>
    <scope>NUCLEOTIDE SEQUENCE</scope>
    <source>
        <strain evidence="1">Expedition CK06-06</strain>
    </source>
</reference>
<evidence type="ECO:0000313" key="1">
    <source>
        <dbReference type="EMBL" id="GAH58518.1"/>
    </source>
</evidence>
<comment type="caution">
    <text evidence="1">The sequence shown here is derived from an EMBL/GenBank/DDBJ whole genome shotgun (WGS) entry which is preliminary data.</text>
</comment>
<organism evidence="1">
    <name type="scientific">marine sediment metagenome</name>
    <dbReference type="NCBI Taxonomy" id="412755"/>
    <lineage>
        <taxon>unclassified sequences</taxon>
        <taxon>metagenomes</taxon>
        <taxon>ecological metagenomes</taxon>
    </lineage>
</organism>